<evidence type="ECO:0000256" key="1">
    <source>
        <dbReference type="SAM" id="Phobius"/>
    </source>
</evidence>
<dbReference type="InterPro" id="IPR038503">
    <property type="entry name" value="SpoIIIAH_sf"/>
</dbReference>
<dbReference type="InterPro" id="IPR024232">
    <property type="entry name" value="SpoIIIAH"/>
</dbReference>
<keyword evidence="3" id="KW-1185">Reference proteome</keyword>
<organism evidence="2 3">
    <name type="scientific">Pelagirhabdus alkalitolerans</name>
    <dbReference type="NCBI Taxonomy" id="1612202"/>
    <lineage>
        <taxon>Bacteria</taxon>
        <taxon>Bacillati</taxon>
        <taxon>Bacillota</taxon>
        <taxon>Bacilli</taxon>
        <taxon>Bacillales</taxon>
        <taxon>Bacillaceae</taxon>
        <taxon>Pelagirhabdus</taxon>
    </lineage>
</organism>
<keyword evidence="1" id="KW-0812">Transmembrane</keyword>
<dbReference type="STRING" id="1612202.SAMN05421734_103315"/>
<name>A0A1G6I157_9BACI</name>
<protein>
    <submittedName>
        <fullName evidence="2">Stage III sporulation protein AH</fullName>
    </submittedName>
</protein>
<keyword evidence="1" id="KW-1133">Transmembrane helix</keyword>
<dbReference type="RefSeq" id="WP_090794707.1">
    <property type="nucleotide sequence ID" value="NZ_FMYI01000003.1"/>
</dbReference>
<proteinExistence type="predicted"/>
<evidence type="ECO:0000313" key="3">
    <source>
        <dbReference type="Proteomes" id="UP000242949"/>
    </source>
</evidence>
<gene>
    <name evidence="2" type="ORF">SAMN05421734_103315</name>
</gene>
<accession>A0A1G6I157</accession>
<sequence length="194" mass="22654">MLKKQTVWLLTLLSLMIVLSVFYINSPTEDDFTMIFQSEEDSIPFNDDKVIMDDESPIFETSAISDVVDETNVEMEDVEIEDDLFTFIRLELNQSRSQLMEQLETVMASAETTTKEKNDAYEQMREIDQLSTKELIAEETLKDLYDYEDVLVRTMDDVVVVTVRADELQDQEANQIMRHIYDEFGEKSVEVKFQ</sequence>
<evidence type="ECO:0000313" key="2">
    <source>
        <dbReference type="EMBL" id="SDC00128.1"/>
    </source>
</evidence>
<dbReference type="Pfam" id="PF12685">
    <property type="entry name" value="SpoIIIAH"/>
    <property type="match status" value="1"/>
</dbReference>
<dbReference type="Proteomes" id="UP000242949">
    <property type="component" value="Unassembled WGS sequence"/>
</dbReference>
<dbReference type="AlphaFoldDB" id="A0A1G6I157"/>
<dbReference type="EMBL" id="FMYI01000003">
    <property type="protein sequence ID" value="SDC00128.1"/>
    <property type="molecule type" value="Genomic_DNA"/>
</dbReference>
<dbReference type="OrthoDB" id="2939102at2"/>
<dbReference type="Gene3D" id="1.10.287.4300">
    <property type="entry name" value="Stage III sporulation protein AH-like"/>
    <property type="match status" value="1"/>
</dbReference>
<reference evidence="3" key="1">
    <citation type="submission" date="2016-09" db="EMBL/GenBank/DDBJ databases">
        <authorList>
            <person name="Varghese N."/>
            <person name="Submissions S."/>
        </authorList>
    </citation>
    <scope>NUCLEOTIDE SEQUENCE [LARGE SCALE GENOMIC DNA]</scope>
    <source>
        <strain evidence="3">S5</strain>
    </source>
</reference>
<feature type="transmembrane region" description="Helical" evidence="1">
    <location>
        <begin position="7"/>
        <end position="24"/>
    </location>
</feature>
<keyword evidence="1" id="KW-0472">Membrane</keyword>